<evidence type="ECO:0000256" key="2">
    <source>
        <dbReference type="ARBA" id="ARBA00022771"/>
    </source>
</evidence>
<dbReference type="CDD" id="cd19769">
    <property type="entry name" value="Bbox2_TRIM16-like"/>
    <property type="match status" value="1"/>
</dbReference>
<reference evidence="7 8" key="1">
    <citation type="submission" date="2021-06" db="EMBL/GenBank/DDBJ databases">
        <authorList>
            <person name="Palmer J.M."/>
        </authorList>
    </citation>
    <scope>NUCLEOTIDE SEQUENCE [LARGE SCALE GENOMIC DNA]</scope>
    <source>
        <strain evidence="7 8">AS_MEX2019</strain>
        <tissue evidence="7">Muscle</tissue>
    </source>
</reference>
<dbReference type="InterPro" id="IPR043136">
    <property type="entry name" value="B30.2/SPRY_sf"/>
</dbReference>
<feature type="compositionally biased region" description="Basic and acidic residues" evidence="5">
    <location>
        <begin position="925"/>
        <end position="936"/>
    </location>
</feature>
<proteinExistence type="predicted"/>
<dbReference type="InterPro" id="IPR013320">
    <property type="entry name" value="ConA-like_dom_sf"/>
</dbReference>
<feature type="region of interest" description="Disordered" evidence="5">
    <location>
        <begin position="727"/>
        <end position="846"/>
    </location>
</feature>
<feature type="compositionally biased region" description="Polar residues" evidence="5">
    <location>
        <begin position="673"/>
        <end position="685"/>
    </location>
</feature>
<dbReference type="InterPro" id="IPR051051">
    <property type="entry name" value="E3_ubiq-ligase_TRIM/RNF"/>
</dbReference>
<feature type="compositionally biased region" description="Polar residues" evidence="5">
    <location>
        <begin position="727"/>
        <end position="746"/>
    </location>
</feature>
<evidence type="ECO:0000256" key="3">
    <source>
        <dbReference type="ARBA" id="ARBA00022833"/>
    </source>
</evidence>
<dbReference type="Pfam" id="PF00622">
    <property type="entry name" value="SPRY"/>
    <property type="match status" value="1"/>
</dbReference>
<keyword evidence="3" id="KW-0862">Zinc</keyword>
<evidence type="ECO:0000313" key="7">
    <source>
        <dbReference type="EMBL" id="MEQ2279579.1"/>
    </source>
</evidence>
<keyword evidence="2" id="KW-0863">Zinc-finger</keyword>
<evidence type="ECO:0000256" key="1">
    <source>
        <dbReference type="ARBA" id="ARBA00022723"/>
    </source>
</evidence>
<name>A0ABV0XDN9_9TELE</name>
<dbReference type="EMBL" id="JAHRIP010000643">
    <property type="protein sequence ID" value="MEQ2279579.1"/>
    <property type="molecule type" value="Genomic_DNA"/>
</dbReference>
<dbReference type="SUPFAM" id="SSF57845">
    <property type="entry name" value="B-box zinc-binding domain"/>
    <property type="match status" value="1"/>
</dbReference>
<feature type="coiled-coil region" evidence="4">
    <location>
        <begin position="178"/>
        <end position="216"/>
    </location>
</feature>
<accession>A0ABV0XDN9</accession>
<feature type="non-terminal residue" evidence="7">
    <location>
        <position position="964"/>
    </location>
</feature>
<dbReference type="PRINTS" id="PR01407">
    <property type="entry name" value="BUTYPHLNCDUF"/>
</dbReference>
<dbReference type="InterPro" id="IPR003877">
    <property type="entry name" value="SPRY_dom"/>
</dbReference>
<gene>
    <name evidence="7" type="ORF">AMECASPLE_010906</name>
</gene>
<dbReference type="SUPFAM" id="SSF49899">
    <property type="entry name" value="Concanavalin A-like lectins/glucanases"/>
    <property type="match status" value="1"/>
</dbReference>
<dbReference type="PANTHER" id="PTHR25465:SF49">
    <property type="entry name" value="BLOODTHIRSTY-RELATED GENE FAMILY, MEMBER 1-RELATED"/>
    <property type="match status" value="1"/>
</dbReference>
<dbReference type="InterPro" id="IPR003879">
    <property type="entry name" value="Butyrophylin_SPRY"/>
</dbReference>
<dbReference type="InterPro" id="IPR058030">
    <property type="entry name" value="TRIM8/14/16/25/29/45/65_CC"/>
</dbReference>
<feature type="compositionally biased region" description="Polar residues" evidence="5">
    <location>
        <begin position="943"/>
        <end position="955"/>
    </location>
</feature>
<dbReference type="Gene3D" id="2.60.120.920">
    <property type="match status" value="1"/>
</dbReference>
<organism evidence="7 8">
    <name type="scientific">Ameca splendens</name>
    <dbReference type="NCBI Taxonomy" id="208324"/>
    <lineage>
        <taxon>Eukaryota</taxon>
        <taxon>Metazoa</taxon>
        <taxon>Chordata</taxon>
        <taxon>Craniata</taxon>
        <taxon>Vertebrata</taxon>
        <taxon>Euteleostomi</taxon>
        <taxon>Actinopterygii</taxon>
        <taxon>Neopterygii</taxon>
        <taxon>Teleostei</taxon>
        <taxon>Neoteleostei</taxon>
        <taxon>Acanthomorphata</taxon>
        <taxon>Ovalentaria</taxon>
        <taxon>Atherinomorphae</taxon>
        <taxon>Cyprinodontiformes</taxon>
        <taxon>Goodeidae</taxon>
        <taxon>Ameca</taxon>
    </lineage>
</organism>
<keyword evidence="4" id="KW-0175">Coiled coil</keyword>
<dbReference type="Proteomes" id="UP001469553">
    <property type="component" value="Unassembled WGS sequence"/>
</dbReference>
<comment type="caution">
    <text evidence="7">The sequence shown here is derived from an EMBL/GenBank/DDBJ whole genome shotgun (WGS) entry which is preliminary data.</text>
</comment>
<dbReference type="Gene3D" id="4.10.830.40">
    <property type="match status" value="1"/>
</dbReference>
<protein>
    <recommendedName>
        <fullName evidence="6">B30.2/SPRY domain-containing protein</fullName>
    </recommendedName>
</protein>
<keyword evidence="8" id="KW-1185">Reference proteome</keyword>
<dbReference type="PANTHER" id="PTHR25465">
    <property type="entry name" value="B-BOX DOMAIN CONTAINING"/>
    <property type="match status" value="1"/>
</dbReference>
<dbReference type="Pfam" id="PF13765">
    <property type="entry name" value="PRY"/>
    <property type="match status" value="1"/>
</dbReference>
<dbReference type="PROSITE" id="PS50188">
    <property type="entry name" value="B302_SPRY"/>
    <property type="match status" value="1"/>
</dbReference>
<keyword evidence="1" id="KW-0479">Metal-binding</keyword>
<evidence type="ECO:0000259" key="6">
    <source>
        <dbReference type="PROSITE" id="PS50188"/>
    </source>
</evidence>
<feature type="domain" description="B30.2/SPRY" evidence="6">
    <location>
        <begin position="268"/>
        <end position="460"/>
    </location>
</feature>
<dbReference type="InterPro" id="IPR006574">
    <property type="entry name" value="PRY"/>
</dbReference>
<feature type="region of interest" description="Disordered" evidence="5">
    <location>
        <begin position="656"/>
        <end position="685"/>
    </location>
</feature>
<dbReference type="Pfam" id="PF25600">
    <property type="entry name" value="TRIM_CC"/>
    <property type="match status" value="1"/>
</dbReference>
<evidence type="ECO:0000313" key="8">
    <source>
        <dbReference type="Proteomes" id="UP001469553"/>
    </source>
</evidence>
<feature type="region of interest" description="Disordered" evidence="5">
    <location>
        <begin position="920"/>
        <end position="964"/>
    </location>
</feature>
<dbReference type="SMART" id="SM00589">
    <property type="entry name" value="PRY"/>
    <property type="match status" value="1"/>
</dbReference>
<evidence type="ECO:0000256" key="4">
    <source>
        <dbReference type="SAM" id="Coils"/>
    </source>
</evidence>
<dbReference type="InterPro" id="IPR001870">
    <property type="entry name" value="B30.2/SPRY"/>
</dbReference>
<dbReference type="Gene3D" id="3.30.160.60">
    <property type="entry name" value="Classic Zinc Finger"/>
    <property type="match status" value="1"/>
</dbReference>
<sequence>MLTGMAQQMKSTTSNKYTGADSEVACDVCTELKLKAKKSCLVCLASYCSAHLENHYSAKRLKGHKLVEPVKNLDARACLKHGQSLELYSRKQQTCICVRCIVEGHEEVVSAEEEWHKKKGELENTKTELQQRIMMRQTKIDEINKAVKSCKEQLEWWNIEAVFTAVMAIVEAASAKEVKPLQERRHALEKEAKDLNDELEAEINRLETTIAELDNISALEDHIYFLQRYPSLSVQDDMKNWTNVELNTSLSFGSMRKTTTAMMKNIQQELEKLASIELKRLPNFTVDVKMDPATAHQRLVLSPDGKEVQDGGQNQEVADSPKRFDVFGSILGLNSLTTGKSYWEVEVNNKAGWDLGVARGSADRKGRLMLYPDNGYWVLVHYEEENYAAMTAPRIRIFPEEKLKKGRKSVRQMAEMSLQVCYSCGWSKVTTYQGLRIHQGKMRCTPRDMSLQVCHCGWTKMTSYHGLRTHQGMMHCTPKGLRIPKEEQNAWKDYWKLQVDDIKRPVAKKVNMKQEKSPETPRIRNLSNPAAAVTVKKENKSASLLPPPSSQRATRSKLCRELEERATLSKNPKDYWSAVGCKNDATAASRIKEEPISPQNVLIRRYPDDHKVIPIKELEDSSLYLQMNHRLKENPAVVVAKPAAQPEEQYRSVIEHPTTPPAAPHEAEDPLLTPTSEQETPKSQLLTEIQDCLEKFIKKREEKMRNIRPSESALENVAESFRISTDSIIPTESMEKNQPSLPTQQHSLKKPKERKAAAAGLINQSVSKHPTPRPPVPPKRKNLQLFTGTAEKAERSSATNGGEILQSKEDSENAELVQNVGASPKVSSRLEKNTSSFATPPHLLKKPMDTKAGAAEQVSSWVLERPAAPPAVPPKRNSHTFRVKQLRGRELPNDLQGANNMSEELKVKELVRMFSVSAVQQKTAGPKEKPGSEHPQVKLLAQRRSTFPAQETRVQPTVEDREEQ</sequence>
<evidence type="ECO:0000256" key="5">
    <source>
        <dbReference type="SAM" id="MobiDB-lite"/>
    </source>
</evidence>